<name>A0A518FLL2_9PLAN</name>
<evidence type="ECO:0000313" key="1">
    <source>
        <dbReference type="EMBL" id="QDV17251.1"/>
    </source>
</evidence>
<sequence>MYVDLNFRLTAQDPVPVDHGYPLYAALSRLLPVLHQQNGIGIHPLQGQYLGDGQVALRYDSCLVFRTHVEQVNELLNLTGKSIQLRRSTILIGVPQLKALVAEPILRSRLVVIKVKGRNAAQLDEKSFQTAVKKQLSACEVSSRSLVEIRRRRTLRIKEKTIVGYEVVLENLAEEESLQIQIQGIGGRRHMGCGLFKGYRTTENSTEISGSAGHE</sequence>
<dbReference type="Pfam" id="PF09559">
    <property type="entry name" value="Cas6"/>
    <property type="match status" value="1"/>
</dbReference>
<organism evidence="1 2">
    <name type="scientific">Gimesia panareensis</name>
    <dbReference type="NCBI Taxonomy" id="2527978"/>
    <lineage>
        <taxon>Bacteria</taxon>
        <taxon>Pseudomonadati</taxon>
        <taxon>Planctomycetota</taxon>
        <taxon>Planctomycetia</taxon>
        <taxon>Planctomycetales</taxon>
        <taxon>Planctomycetaceae</taxon>
        <taxon>Gimesia</taxon>
    </lineage>
</organism>
<dbReference type="NCBIfam" id="TIGR02807">
    <property type="entry name" value="cas6_cmx6"/>
    <property type="match status" value="1"/>
</dbReference>
<dbReference type="AlphaFoldDB" id="A0A518FLL2"/>
<dbReference type="RefSeq" id="WP_145455303.1">
    <property type="nucleotide sequence ID" value="NZ_CP036317.1"/>
</dbReference>
<dbReference type="InterPro" id="IPR014174">
    <property type="entry name" value="CRISPR-assoc_prot_Cas6/Cmx6"/>
</dbReference>
<dbReference type="GO" id="GO:0016787">
    <property type="term" value="F:hydrolase activity"/>
    <property type="evidence" value="ECO:0007669"/>
    <property type="project" value="UniProtKB-KW"/>
</dbReference>
<dbReference type="GO" id="GO:0004519">
    <property type="term" value="F:endonuclease activity"/>
    <property type="evidence" value="ECO:0007669"/>
    <property type="project" value="UniProtKB-KW"/>
</dbReference>
<dbReference type="Proteomes" id="UP000320839">
    <property type="component" value="Chromosome"/>
</dbReference>
<dbReference type="EC" id="3.1.-.-" evidence="1"/>
<keyword evidence="1" id="KW-0540">Nuclease</keyword>
<dbReference type="EMBL" id="CP036317">
    <property type="protein sequence ID" value="QDV17251.1"/>
    <property type="molecule type" value="Genomic_DNA"/>
</dbReference>
<reference evidence="1 2" key="1">
    <citation type="submission" date="2019-02" db="EMBL/GenBank/DDBJ databases">
        <title>Deep-cultivation of Planctomycetes and their phenomic and genomic characterization uncovers novel biology.</title>
        <authorList>
            <person name="Wiegand S."/>
            <person name="Jogler M."/>
            <person name="Boedeker C."/>
            <person name="Pinto D."/>
            <person name="Vollmers J."/>
            <person name="Rivas-Marin E."/>
            <person name="Kohn T."/>
            <person name="Peeters S.H."/>
            <person name="Heuer A."/>
            <person name="Rast P."/>
            <person name="Oberbeckmann S."/>
            <person name="Bunk B."/>
            <person name="Jeske O."/>
            <person name="Meyerdierks A."/>
            <person name="Storesund J.E."/>
            <person name="Kallscheuer N."/>
            <person name="Luecker S."/>
            <person name="Lage O.M."/>
            <person name="Pohl T."/>
            <person name="Merkel B.J."/>
            <person name="Hornburger P."/>
            <person name="Mueller R.-W."/>
            <person name="Bruemmer F."/>
            <person name="Labrenz M."/>
            <person name="Spormann A.M."/>
            <person name="Op den Camp H."/>
            <person name="Overmann J."/>
            <person name="Amann R."/>
            <person name="Jetten M.S.M."/>
            <person name="Mascher T."/>
            <person name="Medema M.H."/>
            <person name="Devos D.P."/>
            <person name="Kaster A.-K."/>
            <person name="Ovreas L."/>
            <person name="Rohde M."/>
            <person name="Galperin M.Y."/>
            <person name="Jogler C."/>
        </authorList>
    </citation>
    <scope>NUCLEOTIDE SEQUENCE [LARGE SCALE GENOMIC DNA]</scope>
    <source>
        <strain evidence="1 2">Pan153</strain>
    </source>
</reference>
<dbReference type="OrthoDB" id="9779370at2"/>
<gene>
    <name evidence="1" type="primary">cas6</name>
    <name evidence="1" type="ORF">Pan153_18860</name>
</gene>
<keyword evidence="1" id="KW-0378">Hydrolase</keyword>
<accession>A0A518FLL2</accession>
<evidence type="ECO:0000313" key="2">
    <source>
        <dbReference type="Proteomes" id="UP000320839"/>
    </source>
</evidence>
<protein>
    <submittedName>
        <fullName evidence="1">CRISPR-associated endonuclease Cas6</fullName>
        <ecNumber evidence="1">3.1.-.-</ecNumber>
    </submittedName>
</protein>
<keyword evidence="1" id="KW-0255">Endonuclease</keyword>
<proteinExistence type="predicted"/>